<evidence type="ECO:0000313" key="1">
    <source>
        <dbReference type="EMBL" id="CUR36900.1"/>
    </source>
</evidence>
<evidence type="ECO:0008006" key="2">
    <source>
        <dbReference type="Google" id="ProtNLM"/>
    </source>
</evidence>
<protein>
    <recommendedName>
        <fullName evidence="2">Mobilization protein</fullName>
    </recommendedName>
</protein>
<gene>
    <name evidence="1" type="ORF">LRLP16767_LRPG3B_00692</name>
</gene>
<dbReference type="InterPro" id="IPR053842">
    <property type="entry name" value="NikA-like"/>
</dbReference>
<dbReference type="AlphaFoldDB" id="A0A0U5K9R2"/>
<name>A0A0U5K9R2_LIMRT</name>
<dbReference type="Pfam" id="PF21983">
    <property type="entry name" value="NikA-like"/>
    <property type="match status" value="1"/>
</dbReference>
<reference evidence="1" key="1">
    <citation type="submission" date="2015-10" db="EMBL/GenBank/DDBJ databases">
        <authorList>
            <person name="Gilbert D.G."/>
        </authorList>
    </citation>
    <scope>NUCLEOTIDE SEQUENCE</scope>
    <source>
        <strain evidence="1">Pg-3b</strain>
    </source>
</reference>
<sequence length="128" mass="15025">MNQKQSKDKRDKRVMINLTFAEYAKYKNAAEIANLSLSNYLRMRLQVDDEKRTIQQVNVPIKEWQKLIALLRPMSANLNQAQHTFNRKDYKDENASKEAAELANTIDELKDKLTKLWADDVALKWLTQ</sequence>
<dbReference type="EMBL" id="LN887238">
    <property type="protein sequence ID" value="CUR36900.1"/>
    <property type="molecule type" value="Genomic_DNA"/>
</dbReference>
<dbReference type="RefSeq" id="WP_086132263.1">
    <property type="nucleotide sequence ID" value="NZ_LN887238.1"/>
</dbReference>
<organism evidence="1">
    <name type="scientific">Limosilactobacillus reuteri</name>
    <name type="common">Lactobacillus reuteri</name>
    <dbReference type="NCBI Taxonomy" id="1598"/>
    <lineage>
        <taxon>Bacteria</taxon>
        <taxon>Bacillati</taxon>
        <taxon>Bacillota</taxon>
        <taxon>Bacilli</taxon>
        <taxon>Lactobacillales</taxon>
        <taxon>Lactobacillaceae</taxon>
        <taxon>Limosilactobacillus</taxon>
    </lineage>
</organism>
<accession>A0A0U5K9R2</accession>
<proteinExistence type="predicted"/>